<accession>A0A1J4K6D3</accession>
<dbReference type="AlphaFoldDB" id="A0A1J4K6D3"/>
<dbReference type="SUPFAM" id="SSF48403">
    <property type="entry name" value="Ankyrin repeat"/>
    <property type="match status" value="1"/>
</dbReference>
<feature type="repeat" description="ANK" evidence="3">
    <location>
        <begin position="68"/>
        <end position="90"/>
    </location>
</feature>
<dbReference type="Gene3D" id="1.25.40.20">
    <property type="entry name" value="Ankyrin repeat-containing domain"/>
    <property type="match status" value="2"/>
</dbReference>
<dbReference type="PROSITE" id="PS50297">
    <property type="entry name" value="ANK_REP_REGION"/>
    <property type="match status" value="1"/>
</dbReference>
<comment type="caution">
    <text evidence="4">The sequence shown here is derived from an EMBL/GenBank/DDBJ whole genome shotgun (WGS) entry which is preliminary data.</text>
</comment>
<dbReference type="PANTHER" id="PTHR24198:SF165">
    <property type="entry name" value="ANKYRIN REPEAT-CONTAINING PROTEIN-RELATED"/>
    <property type="match status" value="1"/>
</dbReference>
<dbReference type="InterPro" id="IPR002110">
    <property type="entry name" value="Ankyrin_rpt"/>
</dbReference>
<dbReference type="Proteomes" id="UP000179807">
    <property type="component" value="Unassembled WGS sequence"/>
</dbReference>
<evidence type="ECO:0000256" key="3">
    <source>
        <dbReference type="PROSITE-ProRule" id="PRU00023"/>
    </source>
</evidence>
<keyword evidence="5" id="KW-1185">Reference proteome</keyword>
<dbReference type="OrthoDB" id="2163089at2759"/>
<dbReference type="Pfam" id="PF12796">
    <property type="entry name" value="Ank_2"/>
    <property type="match status" value="1"/>
</dbReference>
<reference evidence="4" key="1">
    <citation type="submission" date="2016-10" db="EMBL/GenBank/DDBJ databases">
        <authorList>
            <person name="Benchimol M."/>
            <person name="Almeida L.G."/>
            <person name="Vasconcelos A.T."/>
            <person name="Perreira-Neves A."/>
            <person name="Rosa I.A."/>
            <person name="Tasca T."/>
            <person name="Bogo M.R."/>
            <person name="de Souza W."/>
        </authorList>
    </citation>
    <scope>NUCLEOTIDE SEQUENCE [LARGE SCALE GENOMIC DNA]</scope>
    <source>
        <strain evidence="4">K</strain>
    </source>
</reference>
<evidence type="ECO:0000256" key="1">
    <source>
        <dbReference type="ARBA" id="ARBA00022737"/>
    </source>
</evidence>
<sequence>MTPLILAADSGSLNSVKLIIEYGGFNVNAAEKELKRTALMLAAKKGYSEIVDELLKIPDIDVNKSDISGMTALHFACRKGDTASVELLLKMPDIDVNVQSVFTYGFYRVLYYCAYHVF</sequence>
<dbReference type="PANTHER" id="PTHR24198">
    <property type="entry name" value="ANKYRIN REPEAT AND PROTEIN KINASE DOMAIN-CONTAINING PROTEIN"/>
    <property type="match status" value="1"/>
</dbReference>
<dbReference type="GeneID" id="94840020"/>
<evidence type="ECO:0000313" key="4">
    <source>
        <dbReference type="EMBL" id="OHT05254.1"/>
    </source>
</evidence>
<dbReference type="VEuPathDB" id="TrichDB:TRFO_27069"/>
<evidence type="ECO:0000256" key="2">
    <source>
        <dbReference type="ARBA" id="ARBA00023043"/>
    </source>
</evidence>
<gene>
    <name evidence="4" type="ORF">TRFO_27069</name>
</gene>
<name>A0A1J4K6D3_9EUKA</name>
<dbReference type="RefSeq" id="XP_068358390.1">
    <property type="nucleotide sequence ID" value="XM_068505316.1"/>
</dbReference>
<dbReference type="SMART" id="SM00248">
    <property type="entry name" value="ANK"/>
    <property type="match status" value="3"/>
</dbReference>
<protein>
    <submittedName>
        <fullName evidence="4">Uncharacterized protein</fullName>
    </submittedName>
</protein>
<dbReference type="PROSITE" id="PS50088">
    <property type="entry name" value="ANK_REPEAT"/>
    <property type="match status" value="1"/>
</dbReference>
<keyword evidence="2 3" id="KW-0040">ANK repeat</keyword>
<keyword evidence="1" id="KW-0677">Repeat</keyword>
<evidence type="ECO:0000313" key="5">
    <source>
        <dbReference type="Proteomes" id="UP000179807"/>
    </source>
</evidence>
<dbReference type="EMBL" id="MLAK01000764">
    <property type="protein sequence ID" value="OHT05254.1"/>
    <property type="molecule type" value="Genomic_DNA"/>
</dbReference>
<proteinExistence type="predicted"/>
<dbReference type="GO" id="GO:0005737">
    <property type="term" value="C:cytoplasm"/>
    <property type="evidence" value="ECO:0007669"/>
    <property type="project" value="TreeGrafter"/>
</dbReference>
<dbReference type="InterPro" id="IPR036770">
    <property type="entry name" value="Ankyrin_rpt-contain_sf"/>
</dbReference>
<organism evidence="4 5">
    <name type="scientific">Tritrichomonas foetus</name>
    <dbReference type="NCBI Taxonomy" id="1144522"/>
    <lineage>
        <taxon>Eukaryota</taxon>
        <taxon>Metamonada</taxon>
        <taxon>Parabasalia</taxon>
        <taxon>Tritrichomonadida</taxon>
        <taxon>Tritrichomonadidae</taxon>
        <taxon>Tritrichomonas</taxon>
    </lineage>
</organism>